<evidence type="ECO:0000256" key="7">
    <source>
        <dbReference type="ARBA" id="ARBA00023136"/>
    </source>
</evidence>
<dbReference type="PATRIC" id="fig|946077.3.peg.2379"/>
<dbReference type="eggNOG" id="COG0730">
    <property type="taxonomic scope" value="Bacteria"/>
</dbReference>
<comment type="caution">
    <text evidence="9">The sequence shown here is derived from an EMBL/GenBank/DDBJ whole genome shotgun (WGS) entry which is preliminary data.</text>
</comment>
<feature type="transmembrane region" description="Helical" evidence="8">
    <location>
        <begin position="12"/>
        <end position="42"/>
    </location>
</feature>
<keyword evidence="7 8" id="KW-0472">Membrane</keyword>
<evidence type="ECO:0000256" key="8">
    <source>
        <dbReference type="RuleBase" id="RU363041"/>
    </source>
</evidence>
<protein>
    <recommendedName>
        <fullName evidence="8">Probable membrane transporter protein</fullName>
    </recommendedName>
</protein>
<comment type="subcellular location">
    <subcellularLocation>
        <location evidence="1 8">Cell membrane</location>
        <topology evidence="1 8">Multi-pass membrane protein</topology>
    </subcellularLocation>
</comment>
<feature type="transmembrane region" description="Helical" evidence="8">
    <location>
        <begin position="100"/>
        <end position="119"/>
    </location>
</feature>
<evidence type="ECO:0000313" key="10">
    <source>
        <dbReference type="Proteomes" id="UP000005938"/>
    </source>
</evidence>
<feature type="transmembrane region" description="Helical" evidence="8">
    <location>
        <begin position="204"/>
        <end position="222"/>
    </location>
</feature>
<keyword evidence="4 8" id="KW-1003">Cell membrane</keyword>
<dbReference type="Proteomes" id="UP000005938">
    <property type="component" value="Unassembled WGS sequence"/>
</dbReference>
<evidence type="ECO:0000256" key="5">
    <source>
        <dbReference type="ARBA" id="ARBA00022692"/>
    </source>
</evidence>
<keyword evidence="5 8" id="KW-0812">Transmembrane</keyword>
<proteinExistence type="inferred from homology"/>
<dbReference type="InterPro" id="IPR052017">
    <property type="entry name" value="TSUP"/>
</dbReference>
<evidence type="ECO:0000256" key="3">
    <source>
        <dbReference type="ARBA" id="ARBA00022448"/>
    </source>
</evidence>
<dbReference type="EMBL" id="AJJU01000037">
    <property type="protein sequence ID" value="EID72186.1"/>
    <property type="molecule type" value="Genomic_DNA"/>
</dbReference>
<dbReference type="InterPro" id="IPR002781">
    <property type="entry name" value="TM_pro_TauE-like"/>
</dbReference>
<dbReference type="PANTHER" id="PTHR30269:SF23">
    <property type="entry name" value="MEMBRANE TRANSPORTER PROTEIN YDHB-RELATED"/>
    <property type="match status" value="1"/>
</dbReference>
<dbReference type="OrthoDB" id="9801058at2"/>
<feature type="transmembrane region" description="Helical" evidence="8">
    <location>
        <begin position="139"/>
        <end position="161"/>
    </location>
</feature>
<sequence>MVTEITTTGWILAYLGAFLLGISKSGLKGIGIMIVTIMALVFGGKPSTGVLMPMLLVGDVFAVSYYRRYLEKKYLYKLLPWMLIGVLLGVYTGNSISEDLFKKGMAVIIAISVAIMFWWDRQKGMAIPSHPVFAGTMGLSAGFATMIGNLAGAFSNLYFLAMRLPKNNFIGTTAWLLFLTNLCKLPFHIWVWETVTKDTLTVNLYLLPALVIGLFTGVQLVSRIKEMNFRKIILILTALGALLIFLR</sequence>
<gene>
    <name evidence="9" type="ORF">W5A_11801</name>
</gene>
<comment type="similarity">
    <text evidence="2 8">Belongs to the 4-toluene sulfonate uptake permease (TSUP) (TC 2.A.102) family.</text>
</comment>
<evidence type="ECO:0000256" key="4">
    <source>
        <dbReference type="ARBA" id="ARBA00022475"/>
    </source>
</evidence>
<reference evidence="9 10" key="1">
    <citation type="journal article" date="2012" name="J. Bacteriol.">
        <title>Genome Sequence of the Halotolerant Bacterium Imtechella halotolerans K1T.</title>
        <authorList>
            <person name="Kumar S."/>
            <person name="Vikram S."/>
            <person name="Subramanian S."/>
            <person name="Raghava G.P."/>
            <person name="Pinnaka A.K."/>
        </authorList>
    </citation>
    <scope>NUCLEOTIDE SEQUENCE [LARGE SCALE GENOMIC DNA]</scope>
    <source>
        <strain evidence="9 10">K1</strain>
    </source>
</reference>
<dbReference type="RefSeq" id="WP_008240932.1">
    <property type="nucleotide sequence ID" value="NZ_AJJU01000037.1"/>
</dbReference>
<organism evidence="9 10">
    <name type="scientific">Imtechella halotolerans K1</name>
    <dbReference type="NCBI Taxonomy" id="946077"/>
    <lineage>
        <taxon>Bacteria</taxon>
        <taxon>Pseudomonadati</taxon>
        <taxon>Bacteroidota</taxon>
        <taxon>Flavobacteriia</taxon>
        <taxon>Flavobacteriales</taxon>
        <taxon>Flavobacteriaceae</taxon>
        <taxon>Imtechella</taxon>
    </lineage>
</organism>
<keyword evidence="3" id="KW-0813">Transport</keyword>
<name>I0W720_9FLAO</name>
<evidence type="ECO:0000256" key="6">
    <source>
        <dbReference type="ARBA" id="ARBA00022989"/>
    </source>
</evidence>
<accession>I0W720</accession>
<dbReference type="Pfam" id="PF01925">
    <property type="entry name" value="TauE"/>
    <property type="match status" value="1"/>
</dbReference>
<dbReference type="GO" id="GO:0005886">
    <property type="term" value="C:plasma membrane"/>
    <property type="evidence" value="ECO:0007669"/>
    <property type="project" value="UniProtKB-SubCell"/>
</dbReference>
<dbReference type="STRING" id="946077.W5A_11801"/>
<dbReference type="PANTHER" id="PTHR30269">
    <property type="entry name" value="TRANSMEMBRANE PROTEIN YFCA"/>
    <property type="match status" value="1"/>
</dbReference>
<dbReference type="AlphaFoldDB" id="I0W720"/>
<keyword evidence="6 8" id="KW-1133">Transmembrane helix</keyword>
<feature type="transmembrane region" description="Helical" evidence="8">
    <location>
        <begin position="229"/>
        <end position="246"/>
    </location>
</feature>
<feature type="transmembrane region" description="Helical" evidence="8">
    <location>
        <begin position="74"/>
        <end position="93"/>
    </location>
</feature>
<evidence type="ECO:0000256" key="1">
    <source>
        <dbReference type="ARBA" id="ARBA00004651"/>
    </source>
</evidence>
<evidence type="ECO:0000256" key="2">
    <source>
        <dbReference type="ARBA" id="ARBA00009142"/>
    </source>
</evidence>
<keyword evidence="10" id="KW-1185">Reference proteome</keyword>
<feature type="transmembrane region" description="Helical" evidence="8">
    <location>
        <begin position="173"/>
        <end position="192"/>
    </location>
</feature>
<evidence type="ECO:0000313" key="9">
    <source>
        <dbReference type="EMBL" id="EID72186.1"/>
    </source>
</evidence>